<dbReference type="AlphaFoldDB" id="A0A410RZ65"/>
<keyword evidence="1" id="KW-0472">Membrane</keyword>
<dbReference type="RefSeq" id="WP_128798516.1">
    <property type="nucleotide sequence ID" value="NZ_CP034669.1"/>
</dbReference>
<dbReference type="Pfam" id="PF02517">
    <property type="entry name" value="Rce1-like"/>
    <property type="match status" value="1"/>
</dbReference>
<dbReference type="Proteomes" id="UP000288758">
    <property type="component" value="Chromosome"/>
</dbReference>
<dbReference type="GO" id="GO:0080120">
    <property type="term" value="P:CAAX-box protein maturation"/>
    <property type="evidence" value="ECO:0007669"/>
    <property type="project" value="UniProtKB-ARBA"/>
</dbReference>
<evidence type="ECO:0000313" key="4">
    <source>
        <dbReference type="Proteomes" id="UP000288758"/>
    </source>
</evidence>
<feature type="transmembrane region" description="Helical" evidence="1">
    <location>
        <begin position="115"/>
        <end position="137"/>
    </location>
</feature>
<evidence type="ECO:0000256" key="1">
    <source>
        <dbReference type="SAM" id="Phobius"/>
    </source>
</evidence>
<dbReference type="GO" id="GO:0004175">
    <property type="term" value="F:endopeptidase activity"/>
    <property type="evidence" value="ECO:0007669"/>
    <property type="project" value="UniProtKB-ARBA"/>
</dbReference>
<feature type="transmembrane region" description="Helical" evidence="1">
    <location>
        <begin position="39"/>
        <end position="61"/>
    </location>
</feature>
<reference evidence="3 4" key="1">
    <citation type="submission" date="2018-12" db="EMBL/GenBank/DDBJ databases">
        <title>Complete Genome Sequence of the Corallopyronin A producing Myxobacterium Corallococcus coralloides B035.</title>
        <authorList>
            <person name="Bouhired S.M."/>
            <person name="Rupp O."/>
            <person name="Blom J."/>
            <person name="Schaeberle T.F."/>
            <person name="Kehraus S."/>
            <person name="Schiefer A."/>
            <person name="Pfarr K."/>
            <person name="Goesmann A."/>
            <person name="Hoerauf A."/>
            <person name="Koenig G.M."/>
        </authorList>
    </citation>
    <scope>NUCLEOTIDE SEQUENCE [LARGE SCALE GENOMIC DNA]</scope>
    <source>
        <strain evidence="3 4">B035</strain>
    </source>
</reference>
<accession>A0A410RZ65</accession>
<feature type="transmembrane region" description="Helical" evidence="1">
    <location>
        <begin position="232"/>
        <end position="250"/>
    </location>
</feature>
<dbReference type="InterPro" id="IPR003675">
    <property type="entry name" value="Rce1/LyrA-like_dom"/>
</dbReference>
<gene>
    <name evidence="3" type="ORF">EJ065_5548</name>
</gene>
<evidence type="ECO:0000313" key="3">
    <source>
        <dbReference type="EMBL" id="QAT87081.1"/>
    </source>
</evidence>
<dbReference type="EMBL" id="CP034669">
    <property type="protein sequence ID" value="QAT87081.1"/>
    <property type="molecule type" value="Genomic_DNA"/>
</dbReference>
<keyword evidence="1" id="KW-1133">Transmembrane helix</keyword>
<feature type="transmembrane region" description="Helical" evidence="1">
    <location>
        <begin position="81"/>
        <end position="103"/>
    </location>
</feature>
<feature type="transmembrane region" description="Helical" evidence="1">
    <location>
        <begin position="182"/>
        <end position="212"/>
    </location>
</feature>
<feature type="transmembrane region" description="Helical" evidence="1">
    <location>
        <begin position="149"/>
        <end position="170"/>
    </location>
</feature>
<feature type="domain" description="CAAX prenyl protease 2/Lysostaphin resistance protein A-like" evidence="2">
    <location>
        <begin position="123"/>
        <end position="214"/>
    </location>
</feature>
<sequence length="258" mass="26995">MSPSPSESSSPPGVALRCALAFAVLFACYEAPEGIGGRVLGSFAVTAALMLLFHAVAWGVGRWLGYRNGFHAYALEWRGSALARALAVMLVLKPLSVLVGVAVGVMRVQPLEKPLMGTALLLAVLGVAVSTFVPSVAEDIVARGFWYRAWPVAGQGVGYVVLAACVFVLTHVYRLGNGPLEWLMLFCTGLAYAAAVARTGSLWGAVGLHWGWNLANGLLDLQLDVNAVGQGGRVLSAVTGLVALGLVGLLPKRRDATV</sequence>
<name>A0A410RZ65_CORCK</name>
<evidence type="ECO:0000259" key="2">
    <source>
        <dbReference type="Pfam" id="PF02517"/>
    </source>
</evidence>
<keyword evidence="1" id="KW-0812">Transmembrane</keyword>
<proteinExistence type="predicted"/>
<feature type="transmembrane region" description="Helical" evidence="1">
    <location>
        <begin position="14"/>
        <end position="32"/>
    </location>
</feature>
<organism evidence="3 4">
    <name type="scientific">Corallococcus coralloides</name>
    <name type="common">Myxococcus coralloides</name>
    <dbReference type="NCBI Taxonomy" id="184914"/>
    <lineage>
        <taxon>Bacteria</taxon>
        <taxon>Pseudomonadati</taxon>
        <taxon>Myxococcota</taxon>
        <taxon>Myxococcia</taxon>
        <taxon>Myxococcales</taxon>
        <taxon>Cystobacterineae</taxon>
        <taxon>Myxococcaceae</taxon>
        <taxon>Corallococcus</taxon>
    </lineage>
</organism>
<dbReference type="PANTHER" id="PTHR39430">
    <property type="entry name" value="MEMBRANE-ASSOCIATED PROTEASE-RELATED"/>
    <property type="match status" value="1"/>
</dbReference>
<protein>
    <recommendedName>
        <fullName evidence="2">CAAX prenyl protease 2/Lysostaphin resistance protein A-like domain-containing protein</fullName>
    </recommendedName>
</protein>
<dbReference type="PANTHER" id="PTHR39430:SF1">
    <property type="entry name" value="PROTEASE"/>
    <property type="match status" value="1"/>
</dbReference>